<evidence type="ECO:0008006" key="3">
    <source>
        <dbReference type="Google" id="ProtNLM"/>
    </source>
</evidence>
<accession>A0ABT4LK70</accession>
<sequence>MTTADLIKNPFEYDAAGNLDVQDLLDVFVEDHNYSRFICAPRNVFLIGERGSGKSMTLRFNEFRSRNANDRRHNQQINCDYVGVLVECKTPLYARRDDSFEGADELKSQLISEHLLVTEIGQALAISLSSCQSKISREENKNILTSLELFFDTQLTKQTDKLFEAIRLHFKKLNLNAQRDMNTFQWDKDDREYVTFSSAILPLLEELRSVDFFKNSHFMIMIDDAQNLNSYQQRILNSWISYRNQTVFSFKIGCAKSEYTDYSTMSSAPILEGHDYIVLDMEQPFQNRTSDFGQFAREVVSKRLAKVGLNNENNSLIENFFPESIPVKSAIQACTEKIIEEFKTKNPKATEKQARDWGYKYGRVAYFRNRSAKAGLPVYSGFDTISHLSSGVVRSLLKPCYYMYDAARSKNSGQPVHSIPSDIQSEILKNESDKLWSQVKDLHRTVTDCTEEDAAAIYNLLDNLGNYFSERLMNHKSEPRILAFVISGRNETDMNLLEPLIKICRSAGLIYVRRGVSRDKGKREEFYTPNRMLWPTKGLDPIGQHGRASIPAKDLVAATYGKNIPLTIQNQSESNQQEFELFQTPELFTGEET</sequence>
<evidence type="ECO:0000313" key="1">
    <source>
        <dbReference type="EMBL" id="MCZ4280392.1"/>
    </source>
</evidence>
<dbReference type="Pfam" id="PF24389">
    <property type="entry name" value="ORC-CDC6-like"/>
    <property type="match status" value="1"/>
</dbReference>
<proteinExistence type="predicted"/>
<dbReference type="InterPro" id="IPR056955">
    <property type="entry name" value="ORC-CDC6-like"/>
</dbReference>
<organism evidence="1 2">
    <name type="scientific">Kiloniella laminariae</name>
    <dbReference type="NCBI Taxonomy" id="454162"/>
    <lineage>
        <taxon>Bacteria</taxon>
        <taxon>Pseudomonadati</taxon>
        <taxon>Pseudomonadota</taxon>
        <taxon>Alphaproteobacteria</taxon>
        <taxon>Rhodospirillales</taxon>
        <taxon>Kiloniellaceae</taxon>
        <taxon>Kiloniella</taxon>
    </lineage>
</organism>
<comment type="caution">
    <text evidence="1">The sequence shown here is derived from an EMBL/GenBank/DDBJ whole genome shotgun (WGS) entry which is preliminary data.</text>
</comment>
<dbReference type="Proteomes" id="UP001069802">
    <property type="component" value="Unassembled WGS sequence"/>
</dbReference>
<evidence type="ECO:0000313" key="2">
    <source>
        <dbReference type="Proteomes" id="UP001069802"/>
    </source>
</evidence>
<keyword evidence="2" id="KW-1185">Reference proteome</keyword>
<reference evidence="1" key="1">
    <citation type="submission" date="2022-12" db="EMBL/GenBank/DDBJ databases">
        <title>Bacterial isolates from different developmental stages of Nematostella vectensis.</title>
        <authorList>
            <person name="Fraune S."/>
        </authorList>
    </citation>
    <scope>NUCLEOTIDE SEQUENCE</scope>
    <source>
        <strain evidence="1">G21630-S1</strain>
    </source>
</reference>
<protein>
    <recommendedName>
        <fullName evidence="3">Orc1-like AAA ATPase domain-containing protein</fullName>
    </recommendedName>
</protein>
<gene>
    <name evidence="1" type="ORF">O4H49_06365</name>
</gene>
<name>A0ABT4LK70_9PROT</name>
<dbReference type="RefSeq" id="WP_269422597.1">
    <property type="nucleotide sequence ID" value="NZ_JAPWGY010000002.1"/>
</dbReference>
<dbReference type="EMBL" id="JAPWGY010000002">
    <property type="protein sequence ID" value="MCZ4280392.1"/>
    <property type="molecule type" value="Genomic_DNA"/>
</dbReference>